<dbReference type="FunFam" id="3.30.160.60:FF:001270">
    <property type="entry name" value="zinc finger protein 583 isoform X1"/>
    <property type="match status" value="1"/>
</dbReference>
<gene>
    <name evidence="12" type="ORF">AB205_0094010</name>
</gene>
<dbReference type="GO" id="GO:0008270">
    <property type="term" value="F:zinc ion binding"/>
    <property type="evidence" value="ECO:0007669"/>
    <property type="project" value="UniProtKB-KW"/>
</dbReference>
<dbReference type="FunFam" id="3.30.160.60:FF:002716">
    <property type="entry name" value="Zinc finger protein 212"/>
    <property type="match status" value="1"/>
</dbReference>
<dbReference type="GO" id="GO:0005634">
    <property type="term" value="C:nucleus"/>
    <property type="evidence" value="ECO:0007669"/>
    <property type="project" value="UniProtKB-SubCell"/>
</dbReference>
<keyword evidence="6" id="KW-0805">Transcription regulation</keyword>
<name>A0A2G9QM40_AQUCT</name>
<keyword evidence="9" id="KW-0539">Nucleus</keyword>
<feature type="domain" description="C2H2-type" evidence="11">
    <location>
        <begin position="131"/>
        <end position="154"/>
    </location>
</feature>
<dbReference type="SMART" id="SM00355">
    <property type="entry name" value="ZnF_C2H2"/>
    <property type="match status" value="4"/>
</dbReference>
<feature type="domain" description="C2H2-type" evidence="11">
    <location>
        <begin position="103"/>
        <end position="130"/>
    </location>
</feature>
<dbReference type="PROSITE" id="PS00028">
    <property type="entry name" value="ZINC_FINGER_C2H2_1"/>
    <property type="match status" value="3"/>
</dbReference>
<sequence length="230" mass="26573">MITSVSMEEDPSHMTERIFDLTLEIIYLLIGESFPPVKSGDHLTITVPSPRLLKPKRNNRKKILEVSKKITDLLTGEVPIRCQDVTVYFSMEEWEIHTGERPYSCSECGKRFVLKGDLRKHERSHTGERPYSCSECGKCFVLKAHLALHQKIHSECGKSFSKKKNLHEHQGNYNGLCLYSYSDCKEYFNKEDNLVKHQRSHTGEQPYSCSECGKSFTLKGNLVKHQRRHV</sequence>
<reference evidence="13" key="1">
    <citation type="journal article" date="2017" name="Nat. Commun.">
        <title>The North American bullfrog draft genome provides insight into hormonal regulation of long noncoding RNA.</title>
        <authorList>
            <person name="Hammond S.A."/>
            <person name="Warren R.L."/>
            <person name="Vandervalk B.P."/>
            <person name="Kucuk E."/>
            <person name="Khan H."/>
            <person name="Gibb E.A."/>
            <person name="Pandoh P."/>
            <person name="Kirk H."/>
            <person name="Zhao Y."/>
            <person name="Jones M."/>
            <person name="Mungall A.J."/>
            <person name="Coope R."/>
            <person name="Pleasance S."/>
            <person name="Moore R.A."/>
            <person name="Holt R.A."/>
            <person name="Round J.M."/>
            <person name="Ohora S."/>
            <person name="Walle B.V."/>
            <person name="Veldhoen N."/>
            <person name="Helbing C.C."/>
            <person name="Birol I."/>
        </authorList>
    </citation>
    <scope>NUCLEOTIDE SEQUENCE [LARGE SCALE GENOMIC DNA]</scope>
</reference>
<accession>A0A2G9QM40</accession>
<evidence type="ECO:0000313" key="13">
    <source>
        <dbReference type="Proteomes" id="UP000228934"/>
    </source>
</evidence>
<dbReference type="SUPFAM" id="SSF57667">
    <property type="entry name" value="beta-beta-alpha zinc fingers"/>
    <property type="match status" value="2"/>
</dbReference>
<evidence type="ECO:0000256" key="6">
    <source>
        <dbReference type="ARBA" id="ARBA00023015"/>
    </source>
</evidence>
<feature type="domain" description="C2H2-type" evidence="11">
    <location>
        <begin position="207"/>
        <end position="230"/>
    </location>
</feature>
<keyword evidence="13" id="KW-1185">Reference proteome</keyword>
<dbReference type="PANTHER" id="PTHR23226">
    <property type="entry name" value="ZINC FINGER AND SCAN DOMAIN-CONTAINING"/>
    <property type="match status" value="1"/>
</dbReference>
<dbReference type="GO" id="GO:0000981">
    <property type="term" value="F:DNA-binding transcription factor activity, RNA polymerase II-specific"/>
    <property type="evidence" value="ECO:0007669"/>
    <property type="project" value="TreeGrafter"/>
</dbReference>
<dbReference type="EMBL" id="KV970256">
    <property type="protein sequence ID" value="PIO16153.1"/>
    <property type="molecule type" value="Genomic_DNA"/>
</dbReference>
<evidence type="ECO:0000256" key="3">
    <source>
        <dbReference type="ARBA" id="ARBA00022737"/>
    </source>
</evidence>
<keyword evidence="8" id="KW-0804">Transcription</keyword>
<evidence type="ECO:0000256" key="8">
    <source>
        <dbReference type="ARBA" id="ARBA00023163"/>
    </source>
</evidence>
<dbReference type="InterPro" id="IPR036236">
    <property type="entry name" value="Znf_C2H2_sf"/>
</dbReference>
<evidence type="ECO:0000256" key="2">
    <source>
        <dbReference type="ARBA" id="ARBA00022723"/>
    </source>
</evidence>
<keyword evidence="7" id="KW-0238">DNA-binding</keyword>
<evidence type="ECO:0000259" key="11">
    <source>
        <dbReference type="PROSITE" id="PS50157"/>
    </source>
</evidence>
<protein>
    <recommendedName>
        <fullName evidence="11">C2H2-type domain-containing protein</fullName>
    </recommendedName>
</protein>
<dbReference type="Pfam" id="PF00096">
    <property type="entry name" value="zf-C2H2"/>
    <property type="match status" value="3"/>
</dbReference>
<dbReference type="OrthoDB" id="427030at2759"/>
<dbReference type="PROSITE" id="PS50157">
    <property type="entry name" value="ZINC_FINGER_C2H2_2"/>
    <property type="match status" value="4"/>
</dbReference>
<evidence type="ECO:0000256" key="10">
    <source>
        <dbReference type="PROSITE-ProRule" id="PRU00042"/>
    </source>
</evidence>
<evidence type="ECO:0000256" key="9">
    <source>
        <dbReference type="ARBA" id="ARBA00023242"/>
    </source>
</evidence>
<dbReference type="AlphaFoldDB" id="A0A2G9QM40"/>
<dbReference type="PANTHER" id="PTHR23226:SF397">
    <property type="entry name" value="C2H2-TYPE DOMAIN-CONTAINING PROTEIN"/>
    <property type="match status" value="1"/>
</dbReference>
<proteinExistence type="predicted"/>
<keyword evidence="4 10" id="KW-0863">Zinc-finger</keyword>
<dbReference type="FunFam" id="3.30.160.60:FF:002343">
    <property type="entry name" value="Zinc finger protein 33A"/>
    <property type="match status" value="1"/>
</dbReference>
<keyword evidence="3" id="KW-0677">Repeat</keyword>
<evidence type="ECO:0000313" key="12">
    <source>
        <dbReference type="EMBL" id="PIO16153.1"/>
    </source>
</evidence>
<dbReference type="Gene3D" id="3.30.160.60">
    <property type="entry name" value="Classic Zinc Finger"/>
    <property type="match status" value="4"/>
</dbReference>
<feature type="non-terminal residue" evidence="12">
    <location>
        <position position="230"/>
    </location>
</feature>
<evidence type="ECO:0000256" key="7">
    <source>
        <dbReference type="ARBA" id="ARBA00023125"/>
    </source>
</evidence>
<keyword evidence="2" id="KW-0479">Metal-binding</keyword>
<feature type="domain" description="C2H2-type" evidence="11">
    <location>
        <begin position="179"/>
        <end position="206"/>
    </location>
</feature>
<organism evidence="12 13">
    <name type="scientific">Aquarana catesbeiana</name>
    <name type="common">American bullfrog</name>
    <name type="synonym">Rana catesbeiana</name>
    <dbReference type="NCBI Taxonomy" id="8400"/>
    <lineage>
        <taxon>Eukaryota</taxon>
        <taxon>Metazoa</taxon>
        <taxon>Chordata</taxon>
        <taxon>Craniata</taxon>
        <taxon>Vertebrata</taxon>
        <taxon>Euteleostomi</taxon>
        <taxon>Amphibia</taxon>
        <taxon>Batrachia</taxon>
        <taxon>Anura</taxon>
        <taxon>Neobatrachia</taxon>
        <taxon>Ranoidea</taxon>
        <taxon>Ranidae</taxon>
        <taxon>Aquarana</taxon>
    </lineage>
</organism>
<comment type="subcellular location">
    <subcellularLocation>
        <location evidence="1">Nucleus</location>
    </subcellularLocation>
</comment>
<keyword evidence="5" id="KW-0862">Zinc</keyword>
<dbReference type="Proteomes" id="UP000228934">
    <property type="component" value="Unassembled WGS sequence"/>
</dbReference>
<evidence type="ECO:0000256" key="4">
    <source>
        <dbReference type="ARBA" id="ARBA00022771"/>
    </source>
</evidence>
<evidence type="ECO:0000256" key="5">
    <source>
        <dbReference type="ARBA" id="ARBA00022833"/>
    </source>
</evidence>
<evidence type="ECO:0000256" key="1">
    <source>
        <dbReference type="ARBA" id="ARBA00004123"/>
    </source>
</evidence>
<dbReference type="InterPro" id="IPR013087">
    <property type="entry name" value="Znf_C2H2_type"/>
</dbReference>
<dbReference type="GO" id="GO:0000978">
    <property type="term" value="F:RNA polymerase II cis-regulatory region sequence-specific DNA binding"/>
    <property type="evidence" value="ECO:0007669"/>
    <property type="project" value="TreeGrafter"/>
</dbReference>